<dbReference type="Proteomes" id="UP000185766">
    <property type="component" value="Unassembled WGS sequence"/>
</dbReference>
<evidence type="ECO:0000313" key="1">
    <source>
        <dbReference type="EMBL" id="SEL49711.1"/>
    </source>
</evidence>
<dbReference type="RefSeq" id="WP_074869313.1">
    <property type="nucleotide sequence ID" value="NZ_FOAS01000013.1"/>
</dbReference>
<reference evidence="1 2" key="1">
    <citation type="submission" date="2016-10" db="EMBL/GenBank/DDBJ databases">
        <authorList>
            <person name="de Groot N.N."/>
        </authorList>
    </citation>
    <scope>NUCLEOTIDE SEQUENCE [LARGE SCALE GENOMIC DNA]</scope>
    <source>
        <strain evidence="1 2">JCM 19513</strain>
    </source>
</reference>
<sequence>MGVGLAKPRYRVDLCGLQATCEANYYRLLRLLPAERCAGVVREVQLARDGLDFGRMRLEVLEECPYTSVLQISLHSALAWLPTPRLLVRVYHDARMAEVGGMQGLRYLHGAYGYPNQAMHQPDEKAQLNGYLAEWLGQVRECGVGSEALDVDFSS</sequence>
<dbReference type="STRING" id="1429083.GCA_001885685_00819"/>
<keyword evidence="2" id="KW-1185">Reference proteome</keyword>
<dbReference type="EMBL" id="FOAS01000013">
    <property type="protein sequence ID" value="SEL49711.1"/>
    <property type="molecule type" value="Genomic_DNA"/>
</dbReference>
<accession>A0A1H7QNY7</accession>
<organism evidence="1 2">
    <name type="scientific">Atopomonas hussainii</name>
    <dbReference type="NCBI Taxonomy" id="1429083"/>
    <lineage>
        <taxon>Bacteria</taxon>
        <taxon>Pseudomonadati</taxon>
        <taxon>Pseudomonadota</taxon>
        <taxon>Gammaproteobacteria</taxon>
        <taxon>Pseudomonadales</taxon>
        <taxon>Pseudomonadaceae</taxon>
        <taxon>Atopomonas</taxon>
    </lineage>
</organism>
<dbReference type="AlphaFoldDB" id="A0A1H7QNY7"/>
<dbReference type="PANTHER" id="PTHR38774">
    <property type="entry name" value="CYTOPLASMIC PROTEIN-RELATED"/>
    <property type="match status" value="1"/>
</dbReference>
<dbReference type="InterPro" id="IPR009659">
    <property type="entry name" value="DUF1249"/>
</dbReference>
<dbReference type="PANTHER" id="PTHR38774:SF1">
    <property type="entry name" value="CYTOPLASMIC PROTEIN"/>
    <property type="match status" value="1"/>
</dbReference>
<dbReference type="Pfam" id="PF06853">
    <property type="entry name" value="DUF1249"/>
    <property type="match status" value="1"/>
</dbReference>
<protein>
    <recommendedName>
        <fullName evidence="3">DUF1249 domain-containing protein</fullName>
    </recommendedName>
</protein>
<evidence type="ECO:0000313" key="2">
    <source>
        <dbReference type="Proteomes" id="UP000185766"/>
    </source>
</evidence>
<gene>
    <name evidence="1" type="ORF">SAMN05216214_11319</name>
</gene>
<name>A0A1H7QNY7_9GAMM</name>
<evidence type="ECO:0008006" key="3">
    <source>
        <dbReference type="Google" id="ProtNLM"/>
    </source>
</evidence>
<proteinExistence type="predicted"/>